<keyword evidence="6" id="KW-0969">Cilium</keyword>
<comment type="function">
    <text evidence="1">Controls the length of the flagellar hook.</text>
</comment>
<dbReference type="InterPro" id="IPR038610">
    <property type="entry name" value="FliK-like_C_sf"/>
</dbReference>
<evidence type="ECO:0000313" key="7">
    <source>
        <dbReference type="Proteomes" id="UP000181998"/>
    </source>
</evidence>
<dbReference type="Gene3D" id="3.30.750.140">
    <property type="match status" value="1"/>
</dbReference>
<dbReference type="GO" id="GO:0009424">
    <property type="term" value="C:bacterial-type flagellum hook"/>
    <property type="evidence" value="ECO:0007669"/>
    <property type="project" value="InterPro"/>
</dbReference>
<dbReference type="RefSeq" id="WP_074719460.1">
    <property type="nucleotide sequence ID" value="NZ_FOFX01000001.1"/>
</dbReference>
<dbReference type="InterPro" id="IPR021136">
    <property type="entry name" value="Flagellar_hook_control-like_C"/>
</dbReference>
<evidence type="ECO:0000256" key="3">
    <source>
        <dbReference type="ARBA" id="ARBA00022795"/>
    </source>
</evidence>
<dbReference type="InterPro" id="IPR001635">
    <property type="entry name" value="Flag_hook_Flik"/>
</dbReference>
<dbReference type="InterPro" id="IPR052563">
    <property type="entry name" value="FliK"/>
</dbReference>
<comment type="similarity">
    <text evidence="2">Belongs to the FliK family.</text>
</comment>
<keyword evidence="6" id="KW-0282">Flagellum</keyword>
<dbReference type="Pfam" id="PF02120">
    <property type="entry name" value="Flg_hook"/>
    <property type="match status" value="1"/>
</dbReference>
<reference evidence="6 7" key="1">
    <citation type="submission" date="2016-10" db="EMBL/GenBank/DDBJ databases">
        <authorList>
            <person name="de Groot N.N."/>
        </authorList>
    </citation>
    <scope>NUCLEOTIDE SEQUENCE [LARGE SCALE GENOMIC DNA]</scope>
    <source>
        <strain evidence="6 7">Nm9</strain>
    </source>
</reference>
<name>A0A1H8ZMK3_9PROT</name>
<protein>
    <submittedName>
        <fullName evidence="6">Flagellar hook-length control protein FliK</fullName>
    </submittedName>
</protein>
<evidence type="ECO:0000259" key="5">
    <source>
        <dbReference type="Pfam" id="PF02120"/>
    </source>
</evidence>
<accession>A0A1H8ZMK3</accession>
<dbReference type="STRING" id="44577.ATY38_03420"/>
<evidence type="ECO:0000256" key="4">
    <source>
        <dbReference type="SAM" id="MobiDB-lite"/>
    </source>
</evidence>
<dbReference type="Proteomes" id="UP000181998">
    <property type="component" value="Unassembled WGS sequence"/>
</dbReference>
<evidence type="ECO:0000256" key="1">
    <source>
        <dbReference type="ARBA" id="ARBA00003944"/>
    </source>
</evidence>
<evidence type="ECO:0000313" key="6">
    <source>
        <dbReference type="EMBL" id="SEP64958.1"/>
    </source>
</evidence>
<dbReference type="OrthoDB" id="8596319at2"/>
<evidence type="ECO:0000256" key="2">
    <source>
        <dbReference type="ARBA" id="ARBA00009149"/>
    </source>
</evidence>
<keyword evidence="3" id="KW-1005">Bacterial flagellum biogenesis</keyword>
<dbReference type="GO" id="GO:0044780">
    <property type="term" value="P:bacterial-type flagellum assembly"/>
    <property type="evidence" value="ECO:0007669"/>
    <property type="project" value="InterPro"/>
</dbReference>
<dbReference type="PANTHER" id="PTHR37533:SF2">
    <property type="entry name" value="FLAGELLAR HOOK-LENGTH CONTROL PROTEIN"/>
    <property type="match status" value="1"/>
</dbReference>
<feature type="compositionally biased region" description="Polar residues" evidence="4">
    <location>
        <begin position="17"/>
        <end position="29"/>
    </location>
</feature>
<keyword evidence="6" id="KW-0966">Cell projection</keyword>
<dbReference type="EMBL" id="FOFX01000001">
    <property type="protein sequence ID" value="SEP64958.1"/>
    <property type="molecule type" value="Genomic_DNA"/>
</dbReference>
<dbReference type="CDD" id="cd17470">
    <property type="entry name" value="T3SS_Flik_C"/>
    <property type="match status" value="1"/>
</dbReference>
<feature type="compositionally biased region" description="Basic and acidic residues" evidence="4">
    <location>
        <begin position="30"/>
        <end position="67"/>
    </location>
</feature>
<dbReference type="PRINTS" id="PR01007">
    <property type="entry name" value="FLGHOOKFLIK"/>
</dbReference>
<gene>
    <name evidence="6" type="ORF">SAMN05421510_100198</name>
</gene>
<organism evidence="6 7">
    <name type="scientific">Nitrosomonas ureae</name>
    <dbReference type="NCBI Taxonomy" id="44577"/>
    <lineage>
        <taxon>Bacteria</taxon>
        <taxon>Pseudomonadati</taxon>
        <taxon>Pseudomonadota</taxon>
        <taxon>Betaproteobacteria</taxon>
        <taxon>Nitrosomonadales</taxon>
        <taxon>Nitrosomonadaceae</taxon>
        <taxon>Nitrosomonas</taxon>
    </lineage>
</organism>
<dbReference type="AlphaFoldDB" id="A0A1H8ZMK3"/>
<feature type="region of interest" description="Disordered" evidence="4">
    <location>
        <begin position="17"/>
        <end position="84"/>
    </location>
</feature>
<sequence length="397" mass="43232">MLNLSVAPQINASAENNIAITSNSNPSGKNESDGEEFGKVLQREVSEAANKHEKNDTPTTNENERSDSPVSLEENNNNDNNTILTVPEPVTAGDTVSFIHTLLNNSTHPANLNHSQLPVDSIFDHPTKTVLPNMPQVSDTMFSNSLIPQEGKQTLSVMVPTANPMFQQKLAQHNLMANDYFSLPNNIWQSLSAENSAVDGNLLPFSSEMGLITQSAAQESIFSTQNESFTSQSLSSQSLGLSSTGAVNTAPQDIHVDLPINQPKWGSEFAQKVVWLTSQQNQVAEIHLNPAHLGPVEVMLTITQDQATAQFVSPHLAVREAIQEALPRLREMMADNGIQLGNVMVGADSFQQENKQQQSYQSEKNATNIPGQEAETGKHIETVTMPGRHLGMVNTYA</sequence>
<dbReference type="PANTHER" id="PTHR37533">
    <property type="entry name" value="FLAGELLAR HOOK-LENGTH CONTROL PROTEIN"/>
    <property type="match status" value="1"/>
</dbReference>
<feature type="domain" description="Flagellar hook-length control protein-like C-terminal" evidence="5">
    <location>
        <begin position="271"/>
        <end position="352"/>
    </location>
</feature>
<proteinExistence type="inferred from homology"/>